<protein>
    <submittedName>
        <fullName evidence="1">Uncharacterized protein</fullName>
    </submittedName>
</protein>
<keyword evidence="2" id="KW-1185">Reference proteome</keyword>
<organism evidence="1 2">
    <name type="scientific">Prochlorococcus phage P-SSM7</name>
    <dbReference type="NCBI Taxonomy" id="445688"/>
    <lineage>
        <taxon>Viruses</taxon>
        <taxon>Duplodnaviria</taxon>
        <taxon>Heunggongvirae</taxon>
        <taxon>Uroviricota</taxon>
        <taxon>Caudoviricetes</taxon>
        <taxon>Pantevenvirales</taxon>
        <taxon>Kyanoviridae</taxon>
        <taxon>Palaemonvirus</taxon>
        <taxon>Palaemonvirus pssm7</taxon>
    </lineage>
</organism>
<accession>E3SNX5</accession>
<name>E3SNX5_9CAUD</name>
<dbReference type="RefSeq" id="YP_004325038.1">
    <property type="nucleotide sequence ID" value="NC_015290.1"/>
</dbReference>
<dbReference type="GeneID" id="10329397"/>
<reference evidence="1 2" key="1">
    <citation type="journal article" date="2010" name="Environ. Microbiol.">
        <title>Genomic analysis of oceanic cyanobacterial myoviruses compared with T4-like myoviruses from diverse hosts and environments.</title>
        <authorList>
            <person name="Sullivan M.B."/>
            <person name="Huang K.H."/>
            <person name="Ignacio-Espinoza J.C."/>
            <person name="Berlin A.M."/>
            <person name="Kelly L."/>
            <person name="Weigele P.R."/>
            <person name="DeFrancesco A.S."/>
            <person name="Kern S.E."/>
            <person name="Thompson L.R."/>
            <person name="Young S."/>
            <person name="Yandava C."/>
            <person name="Fu R."/>
            <person name="Krastins B."/>
            <person name="Chase M."/>
            <person name="Sarracino D."/>
            <person name="Osburne M.S."/>
            <person name="Henn M.R."/>
            <person name="Chisholm S.W."/>
        </authorList>
    </citation>
    <scope>NUCLEOTIDE SEQUENCE [LARGE SCALE GENOMIC DNA]</scope>
    <source>
        <strain evidence="1">NATL1A-15</strain>
    </source>
</reference>
<sequence length="46" mass="5324">MNSHMDIDFFDDEGVEDVLIDILIDQLHKYADLENENTTELANLIT</sequence>
<dbReference type="Proteomes" id="UP000006532">
    <property type="component" value="Segment"/>
</dbReference>
<dbReference type="EMBL" id="GU071103">
    <property type="protein sequence ID" value="ADO98896.1"/>
    <property type="molecule type" value="Genomic_DNA"/>
</dbReference>
<dbReference type="KEGG" id="vg:10329397"/>
<evidence type="ECO:0000313" key="2">
    <source>
        <dbReference type="Proteomes" id="UP000006532"/>
    </source>
</evidence>
<proteinExistence type="predicted"/>
<evidence type="ECO:0000313" key="1">
    <source>
        <dbReference type="EMBL" id="ADO98896.1"/>
    </source>
</evidence>
<gene>
    <name evidence="1" type="ORF">PSSM7_211</name>
</gene>